<feature type="chain" id="PRO_5047529808" evidence="1">
    <location>
        <begin position="27"/>
        <end position="367"/>
    </location>
</feature>
<comment type="caution">
    <text evidence="3">The sequence shown here is derived from an EMBL/GenBank/DDBJ whole genome shotgun (WGS) entry which is preliminary data.</text>
</comment>
<dbReference type="Gene3D" id="3.40.190.10">
    <property type="entry name" value="Periplasmic binding protein-like II"/>
    <property type="match status" value="2"/>
</dbReference>
<evidence type="ECO:0000313" key="3">
    <source>
        <dbReference type="EMBL" id="MCT8331767.1"/>
    </source>
</evidence>
<feature type="domain" description="LysM" evidence="2">
    <location>
        <begin position="31"/>
        <end position="80"/>
    </location>
</feature>
<dbReference type="InterPro" id="IPR018392">
    <property type="entry name" value="LysM"/>
</dbReference>
<dbReference type="EMBL" id="JAOCQF010000006">
    <property type="protein sequence ID" value="MCT8331767.1"/>
    <property type="molecule type" value="Genomic_DNA"/>
</dbReference>
<evidence type="ECO:0000256" key="1">
    <source>
        <dbReference type="SAM" id="SignalP"/>
    </source>
</evidence>
<feature type="signal peptide" evidence="1">
    <location>
        <begin position="1"/>
        <end position="26"/>
    </location>
</feature>
<name>A0ABT2NS52_9RHOB</name>
<evidence type="ECO:0000259" key="2">
    <source>
        <dbReference type="PROSITE" id="PS51782"/>
    </source>
</evidence>
<evidence type="ECO:0000313" key="4">
    <source>
        <dbReference type="Proteomes" id="UP001205601"/>
    </source>
</evidence>
<dbReference type="Gene3D" id="3.10.350.10">
    <property type="entry name" value="LysM domain"/>
    <property type="match status" value="1"/>
</dbReference>
<dbReference type="Proteomes" id="UP001205601">
    <property type="component" value="Unassembled WGS sequence"/>
</dbReference>
<keyword evidence="4" id="KW-1185">Reference proteome</keyword>
<dbReference type="PROSITE" id="PS51782">
    <property type="entry name" value="LYSM"/>
    <property type="match status" value="1"/>
</dbReference>
<dbReference type="Pfam" id="PF01476">
    <property type="entry name" value="LysM"/>
    <property type="match status" value="1"/>
</dbReference>
<dbReference type="CDD" id="cd00118">
    <property type="entry name" value="LysM"/>
    <property type="match status" value="1"/>
</dbReference>
<gene>
    <name evidence="3" type="ORF">N5I32_19800</name>
</gene>
<keyword evidence="1" id="KW-0732">Signal</keyword>
<dbReference type="SMART" id="SM00257">
    <property type="entry name" value="LysM"/>
    <property type="match status" value="1"/>
</dbReference>
<protein>
    <submittedName>
        <fullName evidence="3">Transporter substrate-binding domain-containing protein</fullName>
    </submittedName>
</protein>
<accession>A0ABT2NS52</accession>
<proteinExistence type="predicted"/>
<dbReference type="InterPro" id="IPR036779">
    <property type="entry name" value="LysM_dom_sf"/>
</dbReference>
<organism evidence="3 4">
    <name type="scientific">Albidovulum sediminis</name>
    <dbReference type="NCBI Taxonomy" id="3066345"/>
    <lineage>
        <taxon>Bacteria</taxon>
        <taxon>Pseudomonadati</taxon>
        <taxon>Pseudomonadota</taxon>
        <taxon>Alphaproteobacteria</taxon>
        <taxon>Rhodobacterales</taxon>
        <taxon>Paracoccaceae</taxon>
        <taxon>Albidovulum</taxon>
    </lineage>
</organism>
<dbReference type="SUPFAM" id="SSF53850">
    <property type="entry name" value="Periplasmic binding protein-like II"/>
    <property type="match status" value="1"/>
</dbReference>
<dbReference type="RefSeq" id="WP_261497676.1">
    <property type="nucleotide sequence ID" value="NZ_JAOCQF010000006.1"/>
</dbReference>
<reference evidence="4" key="1">
    <citation type="submission" date="2023-07" db="EMBL/GenBank/DDBJ databases">
        <title>Defluviimonas sediminis sp. nov., isolated from mangrove sediment.</title>
        <authorList>
            <person name="Liu L."/>
            <person name="Li J."/>
            <person name="Huang Y."/>
            <person name="Pan J."/>
            <person name="Li M."/>
        </authorList>
    </citation>
    <scope>NUCLEOTIDE SEQUENCE [LARGE SCALE GENOMIC DNA]</scope>
    <source>
        <strain evidence="4">FT324</strain>
    </source>
</reference>
<sequence>MESRQILFRVAAGGASALLLGTSALAQEACTAYTVKAGDTLGTIAQAAYGTGDYQNIFNANREVIGDNPAGLTEGTVLNLPCADGSIAGDATAAQIIEEQNKIAAERPKSNAYEPPVKFLAGGNYAPFSDEALDGGGFLIRLAETAMHRGGNTRDYATAFVNDWAAHLETLLPTGAFDVGLGWYMPNCEKRDLLSDSMKYRCDQFDSTLPVYEPVVGYYTTKDSAFAGATSFADYKGARICRMDGYFTFDLEEEGLVPPAIELVRPVLPEDCMEALMTGAADVAGMEVQSAADAIAKLGIGSDVVENPSLSKVLSMSFITHKSNPFGKQYITLLNRGLTEMRNTGEWYAIISSTLDEHNKKMMEMSN</sequence>